<dbReference type="Gene3D" id="3.30.559.30">
    <property type="entry name" value="Nonribosomal peptide synthetase, condensation domain"/>
    <property type="match status" value="1"/>
</dbReference>
<dbReference type="EMBL" id="BMNT01000003">
    <property type="protein sequence ID" value="GGK67757.1"/>
    <property type="molecule type" value="Genomic_DNA"/>
</dbReference>
<protein>
    <recommendedName>
        <fullName evidence="3">CopG family transcriptional regulator</fullName>
    </recommendedName>
</protein>
<reference evidence="1" key="2">
    <citation type="submission" date="2020-09" db="EMBL/GenBank/DDBJ databases">
        <authorList>
            <person name="Sun Q."/>
            <person name="Ohkuma M."/>
        </authorList>
    </citation>
    <scope>NUCLEOTIDE SEQUENCE</scope>
    <source>
        <strain evidence="1">JCM 13064</strain>
    </source>
</reference>
<gene>
    <name evidence="1" type="ORF">GCM10007964_08460</name>
</gene>
<comment type="caution">
    <text evidence="1">The sequence shown here is derived from an EMBL/GenBank/DDBJ whole genome shotgun (WGS) entry which is preliminary data.</text>
</comment>
<evidence type="ECO:0000313" key="2">
    <source>
        <dbReference type="Proteomes" id="UP000645217"/>
    </source>
</evidence>
<sequence>MTLRLSEEQTKALRRRAEKEGRSVQQVVDAAVEEYLARRDADEEVHRLGVAAVDRWQGVLDRLGD</sequence>
<dbReference type="SUPFAM" id="SSF47598">
    <property type="entry name" value="Ribbon-helix-helix"/>
    <property type="match status" value="1"/>
</dbReference>
<name>A0A917VDR2_9ACTN</name>
<dbReference type="AlphaFoldDB" id="A0A917VDR2"/>
<dbReference type="RefSeq" id="WP_229690836.1">
    <property type="nucleotide sequence ID" value="NZ_BMNT01000003.1"/>
</dbReference>
<proteinExistence type="predicted"/>
<dbReference type="InterPro" id="IPR010985">
    <property type="entry name" value="Ribbon_hlx_hlx"/>
</dbReference>
<organism evidence="1 2">
    <name type="scientific">Sphaerisporangium melleum</name>
    <dbReference type="NCBI Taxonomy" id="321316"/>
    <lineage>
        <taxon>Bacteria</taxon>
        <taxon>Bacillati</taxon>
        <taxon>Actinomycetota</taxon>
        <taxon>Actinomycetes</taxon>
        <taxon>Streptosporangiales</taxon>
        <taxon>Streptosporangiaceae</taxon>
        <taxon>Sphaerisporangium</taxon>
    </lineage>
</organism>
<reference evidence="1" key="1">
    <citation type="journal article" date="2014" name="Int. J. Syst. Evol. Microbiol.">
        <title>Complete genome sequence of Corynebacterium casei LMG S-19264T (=DSM 44701T), isolated from a smear-ripened cheese.</title>
        <authorList>
            <consortium name="US DOE Joint Genome Institute (JGI-PGF)"/>
            <person name="Walter F."/>
            <person name="Albersmeier A."/>
            <person name="Kalinowski J."/>
            <person name="Ruckert C."/>
        </authorList>
    </citation>
    <scope>NUCLEOTIDE SEQUENCE</scope>
    <source>
        <strain evidence="1">JCM 13064</strain>
    </source>
</reference>
<dbReference type="GO" id="GO:0006355">
    <property type="term" value="P:regulation of DNA-templated transcription"/>
    <property type="evidence" value="ECO:0007669"/>
    <property type="project" value="InterPro"/>
</dbReference>
<evidence type="ECO:0000313" key="1">
    <source>
        <dbReference type="EMBL" id="GGK67757.1"/>
    </source>
</evidence>
<evidence type="ECO:0008006" key="3">
    <source>
        <dbReference type="Google" id="ProtNLM"/>
    </source>
</evidence>
<accession>A0A917VDR2</accession>
<keyword evidence="2" id="KW-1185">Reference proteome</keyword>
<dbReference type="Proteomes" id="UP000645217">
    <property type="component" value="Unassembled WGS sequence"/>
</dbReference>